<keyword evidence="4 6" id="KW-1133">Transmembrane helix</keyword>
<feature type="transmembrane region" description="Helical" evidence="6">
    <location>
        <begin position="128"/>
        <end position="147"/>
    </location>
</feature>
<feature type="transmembrane region" description="Helical" evidence="6">
    <location>
        <begin position="97"/>
        <end position="122"/>
    </location>
</feature>
<feature type="transmembrane region" description="Helical" evidence="6">
    <location>
        <begin position="411"/>
        <end position="432"/>
    </location>
</feature>
<keyword evidence="2" id="KW-1003">Cell membrane</keyword>
<dbReference type="InterPro" id="IPR050833">
    <property type="entry name" value="Poly_Biosynth_Transport"/>
</dbReference>
<feature type="transmembrane region" description="Helical" evidence="6">
    <location>
        <begin position="48"/>
        <end position="67"/>
    </location>
</feature>
<comment type="subcellular location">
    <subcellularLocation>
        <location evidence="1">Cell membrane</location>
        <topology evidence="1">Multi-pass membrane protein</topology>
    </subcellularLocation>
</comment>
<evidence type="ECO:0000256" key="6">
    <source>
        <dbReference type="SAM" id="Phobius"/>
    </source>
</evidence>
<evidence type="ECO:0000256" key="3">
    <source>
        <dbReference type="ARBA" id="ARBA00022692"/>
    </source>
</evidence>
<evidence type="ECO:0000256" key="4">
    <source>
        <dbReference type="ARBA" id="ARBA00022989"/>
    </source>
</evidence>
<evidence type="ECO:0000256" key="1">
    <source>
        <dbReference type="ARBA" id="ARBA00004651"/>
    </source>
</evidence>
<dbReference type="Pfam" id="PF01943">
    <property type="entry name" value="Polysacc_synt"/>
    <property type="match status" value="1"/>
</dbReference>
<reference evidence="7 8" key="1">
    <citation type="journal article" date="2013" name="Genome Announc.">
        <title>Draft Genome Sequence of Strain JLT2015T, Belonging to the Family Sphingomonadaceae of the Alphaproteobacteria.</title>
        <authorList>
            <person name="Tang K."/>
            <person name="Liu K."/>
            <person name="Li S."/>
            <person name="Jiao N."/>
        </authorList>
    </citation>
    <scope>NUCLEOTIDE SEQUENCE [LARGE SCALE GENOMIC DNA]</scope>
    <source>
        <strain evidence="7 8">JLT2015</strain>
    </source>
</reference>
<feature type="transmembrane region" description="Helical" evidence="6">
    <location>
        <begin position="381"/>
        <end position="399"/>
    </location>
</feature>
<keyword evidence="3 6" id="KW-0812">Transmembrane</keyword>
<dbReference type="AlphaFoldDB" id="M2TJJ1"/>
<protein>
    <submittedName>
        <fullName evidence="7">Polysaccharide biosynthesis family protein</fullName>
    </submittedName>
</protein>
<proteinExistence type="predicted"/>
<evidence type="ECO:0000313" key="8">
    <source>
        <dbReference type="Proteomes" id="UP000011717"/>
    </source>
</evidence>
<dbReference type="PANTHER" id="PTHR30250">
    <property type="entry name" value="PST FAMILY PREDICTED COLANIC ACID TRANSPORTER"/>
    <property type="match status" value="1"/>
</dbReference>
<name>M2TJJ1_9SPHN</name>
<keyword evidence="5 6" id="KW-0472">Membrane</keyword>
<keyword evidence="8" id="KW-1185">Reference proteome</keyword>
<dbReference type="InterPro" id="IPR002797">
    <property type="entry name" value="Polysacc_synth"/>
</dbReference>
<dbReference type="Proteomes" id="UP000011717">
    <property type="component" value="Unassembled WGS sequence"/>
</dbReference>
<evidence type="ECO:0000256" key="2">
    <source>
        <dbReference type="ARBA" id="ARBA00022475"/>
    </source>
</evidence>
<dbReference type="GO" id="GO:0005886">
    <property type="term" value="C:plasma membrane"/>
    <property type="evidence" value="ECO:0007669"/>
    <property type="project" value="UniProtKB-SubCell"/>
</dbReference>
<dbReference type="PANTHER" id="PTHR30250:SF31">
    <property type="entry name" value="INNER MEMBRANE PROTEIN YGHQ"/>
    <property type="match status" value="1"/>
</dbReference>
<feature type="transmembrane region" description="Helical" evidence="6">
    <location>
        <begin position="348"/>
        <end position="369"/>
    </location>
</feature>
<gene>
    <name evidence="7" type="ORF">C725_2793</name>
</gene>
<dbReference type="EMBL" id="AMRV01000014">
    <property type="protein sequence ID" value="EMD81811.1"/>
    <property type="molecule type" value="Genomic_DNA"/>
</dbReference>
<feature type="transmembrane region" description="Helical" evidence="6">
    <location>
        <begin position="187"/>
        <end position="208"/>
    </location>
</feature>
<sequence length="448" mass="47211">MDLKTPAESVLKRAVRNAGKLLSGKVGAGLMQLGTFALAARALGASEFGLFSVLIAQVMLFAGLASFESSQAIIRYGVPHLNDLNKRAAQSLFKAGMLLDLGAAALAALAMVAAAPLLANWIGWNERLVHLAQAIAPLTFAGAIGTSKGMLRLFDRYDLLSWHALVTPGARLLMIAVCAALDLSLGFYLAAWVVAGWLGMLAAAFLGWREAHRRDMLTGMTGSLRNLAHDQPGMWRFALFANLNASVGLVPSHLATLVVAAILGTESAGAYRIAREVAAGLLKPVDLVNQAIYPDLARLVLARNWSGLWRTAARGGMNAAIIFSVITAFIALVGHALLTGIFGPEIAVAAPLLIAIGVATTIKVTAFAAEPVLYAVGRPDVLFALSLVTGALFVGILFWRLPIDGLSGAGWSFIGMDGVFALLSALIAIHIVRRRAAEVSESNLQEMS</sequence>
<organism evidence="7 8">
    <name type="scientific">Pacificimonas flava</name>
    <dbReference type="NCBI Taxonomy" id="1234595"/>
    <lineage>
        <taxon>Bacteria</taxon>
        <taxon>Pseudomonadati</taxon>
        <taxon>Pseudomonadota</taxon>
        <taxon>Alphaproteobacteria</taxon>
        <taxon>Sphingomonadales</taxon>
        <taxon>Sphingosinicellaceae</taxon>
        <taxon>Pacificimonas</taxon>
    </lineage>
</organism>
<feature type="transmembrane region" description="Helical" evidence="6">
    <location>
        <begin position="319"/>
        <end position="342"/>
    </location>
</feature>
<feature type="transmembrane region" description="Helical" evidence="6">
    <location>
        <begin position="21"/>
        <end position="42"/>
    </location>
</feature>
<accession>M2TJJ1</accession>
<evidence type="ECO:0000256" key="5">
    <source>
        <dbReference type="ARBA" id="ARBA00023136"/>
    </source>
</evidence>
<feature type="transmembrane region" description="Helical" evidence="6">
    <location>
        <begin position="159"/>
        <end position="181"/>
    </location>
</feature>
<dbReference type="RefSeq" id="WP_008603757.1">
    <property type="nucleotide sequence ID" value="NZ_AMRV01000014.1"/>
</dbReference>
<comment type="caution">
    <text evidence="7">The sequence shown here is derived from an EMBL/GenBank/DDBJ whole genome shotgun (WGS) entry which is preliminary data.</text>
</comment>
<evidence type="ECO:0000313" key="7">
    <source>
        <dbReference type="EMBL" id="EMD81811.1"/>
    </source>
</evidence>